<dbReference type="EMBL" id="JAUZMZ010000015">
    <property type="protein sequence ID" value="MEE2031410.1"/>
    <property type="molecule type" value="Genomic_DNA"/>
</dbReference>
<feature type="signal peptide" evidence="2">
    <location>
        <begin position="1"/>
        <end position="29"/>
    </location>
</feature>
<dbReference type="InterPro" id="IPR036182">
    <property type="entry name" value="PCuAC_sf"/>
</dbReference>
<organism evidence="3 4">
    <name type="scientific">Rhodococcus chondri</name>
    <dbReference type="NCBI Taxonomy" id="3065941"/>
    <lineage>
        <taxon>Bacteria</taxon>
        <taxon>Bacillati</taxon>
        <taxon>Actinomycetota</taxon>
        <taxon>Actinomycetes</taxon>
        <taxon>Mycobacteriales</taxon>
        <taxon>Nocardiaceae</taxon>
        <taxon>Rhodococcus</taxon>
    </lineage>
</organism>
<feature type="region of interest" description="Disordered" evidence="1">
    <location>
        <begin position="187"/>
        <end position="211"/>
    </location>
</feature>
<comment type="caution">
    <text evidence="3">The sequence shown here is derived from an EMBL/GenBank/DDBJ whole genome shotgun (WGS) entry which is preliminary data.</text>
</comment>
<dbReference type="PROSITE" id="PS51257">
    <property type="entry name" value="PROKAR_LIPOPROTEIN"/>
    <property type="match status" value="1"/>
</dbReference>
<reference evidence="3 4" key="1">
    <citation type="submission" date="2023-08" db="EMBL/GenBank/DDBJ databases">
        <authorList>
            <person name="Girao M."/>
            <person name="Carvalho M.F."/>
        </authorList>
    </citation>
    <scope>NUCLEOTIDE SEQUENCE [LARGE SCALE GENOMIC DNA]</scope>
    <source>
        <strain evidence="3 4">CC-R104</strain>
    </source>
</reference>
<gene>
    <name evidence="3" type="ORF">Q8814_04665</name>
</gene>
<dbReference type="Gene3D" id="2.60.40.1890">
    <property type="entry name" value="PCu(A)C copper chaperone"/>
    <property type="match status" value="1"/>
</dbReference>
<sequence length="211" mass="21450">MTALKAPTRRVVTALALAAGATLTLSACGAGQISQTATQVAAVNGNSATSGDIALRNVHVIYPDTEEYSLEPGGKALLGFTIINLDEYTPDTLTGIESEFAASVTGGDNIEIAPQGSVVAGLSPAATQLVESVGTDESPQPADTQETPGIVPTVETVELTGLEEGVRPGLTIPVTFSFAEAGDVTLSVPVDAGPETPRHESELSPIVGESH</sequence>
<dbReference type="Proteomes" id="UP001331936">
    <property type="component" value="Unassembled WGS sequence"/>
</dbReference>
<name>A0ABU7JN10_9NOCA</name>
<evidence type="ECO:0000256" key="2">
    <source>
        <dbReference type="SAM" id="SignalP"/>
    </source>
</evidence>
<accession>A0ABU7JN10</accession>
<protein>
    <recommendedName>
        <fullName evidence="5">LpqE protein</fullName>
    </recommendedName>
</protein>
<evidence type="ECO:0000313" key="3">
    <source>
        <dbReference type="EMBL" id="MEE2031410.1"/>
    </source>
</evidence>
<dbReference type="InterPro" id="IPR007410">
    <property type="entry name" value="LpqE-like"/>
</dbReference>
<proteinExistence type="predicted"/>
<evidence type="ECO:0000313" key="4">
    <source>
        <dbReference type="Proteomes" id="UP001331936"/>
    </source>
</evidence>
<dbReference type="RefSeq" id="WP_330150847.1">
    <property type="nucleotide sequence ID" value="NZ_JAUZMZ010000015.1"/>
</dbReference>
<evidence type="ECO:0000256" key="1">
    <source>
        <dbReference type="SAM" id="MobiDB-lite"/>
    </source>
</evidence>
<dbReference type="Pfam" id="PF04314">
    <property type="entry name" value="PCuAC"/>
    <property type="match status" value="1"/>
</dbReference>
<evidence type="ECO:0008006" key="5">
    <source>
        <dbReference type="Google" id="ProtNLM"/>
    </source>
</evidence>
<keyword evidence="2" id="KW-0732">Signal</keyword>
<feature type="chain" id="PRO_5045137188" description="LpqE protein" evidence="2">
    <location>
        <begin position="30"/>
        <end position="211"/>
    </location>
</feature>
<keyword evidence="4" id="KW-1185">Reference proteome</keyword>